<evidence type="ECO:0000256" key="1">
    <source>
        <dbReference type="SAM" id="MobiDB-lite"/>
    </source>
</evidence>
<reference evidence="2" key="1">
    <citation type="journal article" date="2018" name="Genome Biol.">
        <title>SKESA: strategic k-mer extension for scrupulous assemblies.</title>
        <authorList>
            <person name="Souvorov A."/>
            <person name="Agarwala R."/>
            <person name="Lipman D.J."/>
        </authorList>
    </citation>
    <scope>NUCLEOTIDE SEQUENCE</scope>
    <source>
        <strain evidence="2">CAVp300</strain>
    </source>
</reference>
<dbReference type="AlphaFoldDB" id="A0A9P3T922"/>
<name>A0A9P3T922_KLUIN</name>
<dbReference type="RefSeq" id="WP_047368818.1">
    <property type="nucleotide sequence ID" value="NZ_CABMNU010000003.1"/>
</dbReference>
<accession>A0A9P3T922</accession>
<proteinExistence type="predicted"/>
<dbReference type="EMBL" id="DACSUM010000028">
    <property type="protein sequence ID" value="HAT3583004.1"/>
    <property type="molecule type" value="Genomic_DNA"/>
</dbReference>
<feature type="compositionally biased region" description="Low complexity" evidence="1">
    <location>
        <begin position="8"/>
        <end position="19"/>
    </location>
</feature>
<comment type="caution">
    <text evidence="2">The sequence shown here is derived from an EMBL/GenBank/DDBJ whole genome shotgun (WGS) entry which is preliminary data.</text>
</comment>
<dbReference type="Proteomes" id="UP000867740">
    <property type="component" value="Unassembled WGS sequence"/>
</dbReference>
<protein>
    <submittedName>
        <fullName evidence="2">Uncharacterized protein</fullName>
    </submittedName>
</protein>
<gene>
    <name evidence="2" type="ORF">I8531_003331</name>
</gene>
<sequence length="192" mass="21688">MKTQNSKTAATTTAETGGENQNSTALNRDVNDIRERAARSYRRSLFIPGSPAVNTAAIRTSFDMGIEYLSAARFALDEWVFGDRGVRSGIEMMLIKPQEKLLVTVFVYRPQPQAVPETWEARVVHCANRIGDDECAETAEYETTQVYMASGVMNDDARAIFEAEHKGLEKYAREHLKKGDDESPFCHWQYVR</sequence>
<evidence type="ECO:0000313" key="3">
    <source>
        <dbReference type="Proteomes" id="UP000867740"/>
    </source>
</evidence>
<reference evidence="2" key="2">
    <citation type="submission" date="2020-10" db="EMBL/GenBank/DDBJ databases">
        <authorList>
            <consortium name="NCBI Pathogen Detection Project"/>
        </authorList>
    </citation>
    <scope>NUCLEOTIDE SEQUENCE</scope>
    <source>
        <strain evidence="2">CAVp300</strain>
    </source>
</reference>
<evidence type="ECO:0000313" key="2">
    <source>
        <dbReference type="EMBL" id="HAT3583004.1"/>
    </source>
</evidence>
<feature type="region of interest" description="Disordered" evidence="1">
    <location>
        <begin position="1"/>
        <end position="31"/>
    </location>
</feature>
<organism evidence="2 3">
    <name type="scientific">Kluyvera intermedia</name>
    <name type="common">Enterobacter intermedius</name>
    <dbReference type="NCBI Taxonomy" id="61648"/>
    <lineage>
        <taxon>Bacteria</taxon>
        <taxon>Pseudomonadati</taxon>
        <taxon>Pseudomonadota</taxon>
        <taxon>Gammaproteobacteria</taxon>
        <taxon>Enterobacterales</taxon>
        <taxon>Enterobacteriaceae</taxon>
        <taxon>Kluyvera</taxon>
    </lineage>
</organism>